<evidence type="ECO:0000313" key="3">
    <source>
        <dbReference type="EMBL" id="ANM70581.1"/>
    </source>
</evidence>
<dbReference type="InterPro" id="IPR002156">
    <property type="entry name" value="RNaseH_domain"/>
</dbReference>
<keyword evidence="3" id="KW-0808">Transferase</keyword>
<dbReference type="InterPro" id="IPR052929">
    <property type="entry name" value="RNase_H-like_EbsB-rel"/>
</dbReference>
<organism evidence="3 4">
    <name type="scientific">Arabidopsis thaliana</name>
    <name type="common">Mouse-ear cress</name>
    <dbReference type="NCBI Taxonomy" id="3702"/>
    <lineage>
        <taxon>Eukaryota</taxon>
        <taxon>Viridiplantae</taxon>
        <taxon>Streptophyta</taxon>
        <taxon>Embryophyta</taxon>
        <taxon>Tracheophyta</taxon>
        <taxon>Spermatophyta</taxon>
        <taxon>Magnoliopsida</taxon>
        <taxon>eudicotyledons</taxon>
        <taxon>Gunneridae</taxon>
        <taxon>Pentapetalae</taxon>
        <taxon>rosids</taxon>
        <taxon>malvids</taxon>
        <taxon>Brassicales</taxon>
        <taxon>Brassicaceae</taxon>
        <taxon>Camelineae</taxon>
        <taxon>Arabidopsis</taxon>
    </lineage>
</organism>
<dbReference type="GO" id="GO:0004523">
    <property type="term" value="F:RNA-DNA hybrid ribonuclease activity"/>
    <property type="evidence" value="ECO:0007669"/>
    <property type="project" value="InterPro"/>
</dbReference>
<dbReference type="SUPFAM" id="SSF53098">
    <property type="entry name" value="Ribonuclease H-like"/>
    <property type="match status" value="1"/>
</dbReference>
<name>A0A1P8BG68_ARATH</name>
<evidence type="ECO:0000313" key="2">
    <source>
        <dbReference type="Araport" id="AT5G52115"/>
    </source>
</evidence>
<reference evidence="4" key="2">
    <citation type="journal article" date="2017" name="Plant J.">
        <title>Araport11: a complete reannotation of the Arabidopsis thaliana reference genome.</title>
        <authorList>
            <person name="Cheng C.Y."/>
            <person name="Krishnakumar V."/>
            <person name="Chan A.P."/>
            <person name="Thibaud-Nissen F."/>
            <person name="Schobel S."/>
            <person name="Town C.D."/>
        </authorList>
    </citation>
    <scope>GENOME REANNOTATION</scope>
    <source>
        <strain evidence="4">cv. Columbia</strain>
    </source>
</reference>
<dbReference type="KEGG" id="ath:AT5G52115"/>
<feature type="domain" description="RNase H type-1" evidence="1">
    <location>
        <begin position="25"/>
        <end position="101"/>
    </location>
</feature>
<dbReference type="OMA" id="YIKSYHI"/>
<dbReference type="EMBL" id="CP002688">
    <property type="protein sequence ID" value="ANM70581.1"/>
    <property type="molecule type" value="Genomic_DNA"/>
</dbReference>
<evidence type="ECO:0000259" key="1">
    <source>
        <dbReference type="Pfam" id="PF13456"/>
    </source>
</evidence>
<dbReference type="Pfam" id="PF13456">
    <property type="entry name" value="RVT_3"/>
    <property type="match status" value="1"/>
</dbReference>
<dbReference type="InterPro" id="IPR036397">
    <property type="entry name" value="RNaseH_sf"/>
</dbReference>
<dbReference type="Proteomes" id="UP000006548">
    <property type="component" value="Chromosome 5"/>
</dbReference>
<evidence type="ECO:0000313" key="4">
    <source>
        <dbReference type="Proteomes" id="UP000006548"/>
    </source>
</evidence>
<dbReference type="InterPro" id="IPR012337">
    <property type="entry name" value="RNaseH-like_sf"/>
</dbReference>
<dbReference type="CDD" id="cd06222">
    <property type="entry name" value="RNase_H_like"/>
    <property type="match status" value="1"/>
</dbReference>
<dbReference type="GeneID" id="28721266"/>
<dbReference type="InParanoid" id="A0A1P8BG68"/>
<keyword evidence="4" id="KW-1185">Reference proteome</keyword>
<dbReference type="PANTHER" id="PTHR47074:SF78">
    <property type="entry name" value="GB|AAF30348.1-RELATED"/>
    <property type="match status" value="1"/>
</dbReference>
<dbReference type="ProteomicsDB" id="205749"/>
<reference evidence="3 4" key="1">
    <citation type="journal article" date="2000" name="Nature">
        <title>Sequence and analysis of chromosome 5 of the plant Arabidopsis thaliana.</title>
        <authorList>
            <consortium name="Kazusa DNA Research Institute"/>
            <consortium name="Cold Spring Harbor and Washington University in St Louis Sequencing Consortium"/>
            <consortium name="European Union Arabidopsis Genome Sequencing Consortium"/>
            <person name="Tabata S."/>
            <person name="Kaneko T."/>
            <person name="Nakamura Y."/>
            <person name="Kotani H."/>
            <person name="Kato T."/>
            <person name="Asamizu E."/>
            <person name="Miyajima N."/>
            <person name="Sasamoto S."/>
            <person name="Kimura T."/>
            <person name="Hosouchi T."/>
            <person name="Kawashima K."/>
            <person name="Kohara M."/>
            <person name="Matsumoto M."/>
            <person name="Matsuno A."/>
            <person name="Muraki A."/>
            <person name="Nakayama S."/>
            <person name="Nakazaki N."/>
            <person name="Naruo K."/>
            <person name="Okumura S."/>
            <person name="Shinpo S."/>
            <person name="Takeuchi C."/>
            <person name="Wada T."/>
            <person name="Watanabe A."/>
            <person name="Yamada M."/>
            <person name="Yasuda M."/>
            <person name="Sato S."/>
            <person name="de la Bastide M."/>
            <person name="Huang E."/>
            <person name="Spiegel L."/>
            <person name="Gnoj L."/>
            <person name="O'Shaughnessy A."/>
            <person name="Preston R."/>
            <person name="Habermann K."/>
            <person name="Murray J."/>
            <person name="Johnson D."/>
            <person name="Rohlfing T."/>
            <person name="Nelson J."/>
            <person name="Stoneking T."/>
            <person name="Pepin K."/>
            <person name="Spieth J."/>
            <person name="Sekhon M."/>
            <person name="Armstrong J."/>
            <person name="Becker M."/>
            <person name="Belter E."/>
            <person name="Cordum H."/>
            <person name="Cordes M."/>
            <person name="Courtney L."/>
            <person name="Courtney W."/>
            <person name="Dante M."/>
            <person name="Du H."/>
            <person name="Edwards J."/>
            <person name="Fryman J."/>
            <person name="Haakensen B."/>
            <person name="Lamar E."/>
            <person name="Latreille P."/>
            <person name="Leonard S."/>
            <person name="Meyer R."/>
            <person name="Mulvaney E."/>
            <person name="Ozersky P."/>
            <person name="Riley A."/>
            <person name="Strowmatt C."/>
            <person name="Wagner-McPherson C."/>
            <person name="Wollam A."/>
            <person name="Yoakum M."/>
            <person name="Bell M."/>
            <person name="Dedhia N."/>
            <person name="Parnell L."/>
            <person name="Shah R."/>
            <person name="Rodriguez M."/>
            <person name="See L.H."/>
            <person name="Vil D."/>
            <person name="Baker J."/>
            <person name="Kirchoff K."/>
            <person name="Toth K."/>
            <person name="King L."/>
            <person name="Bahret A."/>
            <person name="Miller B."/>
            <person name="Marra M."/>
            <person name="Martienssen R."/>
            <person name="McCombie W.R."/>
            <person name="Wilson R.K."/>
            <person name="Murphy G."/>
            <person name="Bancroft I."/>
            <person name="Volckaert G."/>
            <person name="Wambutt R."/>
            <person name="Dusterhoft A."/>
            <person name="Stiekema W."/>
            <person name="Pohl T."/>
            <person name="Entian K.D."/>
            <person name="Terryn N."/>
            <person name="Hartley N."/>
            <person name="Bent E."/>
            <person name="Johnson S."/>
            <person name="Langham S.A."/>
            <person name="McCullagh B."/>
            <person name="Robben J."/>
            <person name="Grymonprez B."/>
            <person name="Zimmermann W."/>
            <person name="Ramsperger U."/>
            <person name="Wedler H."/>
            <person name="Balke K."/>
            <person name="Wedler E."/>
            <person name="Peters S."/>
            <person name="van Staveren M."/>
            <person name="Dirkse W."/>
            <person name="Mooijman P."/>
            <person name="Lankhorst R.K."/>
            <person name="Weitzenegger T."/>
            <person name="Bothe G."/>
            <person name="Rose M."/>
            <person name="Hauf J."/>
            <person name="Berneiser S."/>
            <person name="Hempel S."/>
            <person name="Feldpausch M."/>
            <person name="Lamberth S."/>
            <person name="Villarroel R."/>
            <person name="Gielen J."/>
            <person name="Ardiles W."/>
            <person name="Bents O."/>
            <person name="Lemcke K."/>
            <person name="Kolesov G."/>
            <person name="Mayer K."/>
            <person name="Rudd S."/>
            <person name="Schoof H."/>
            <person name="Schueller C."/>
            <person name="Zaccaria P."/>
            <person name="Mewes H.W."/>
            <person name="Bevan M."/>
            <person name="Fransz P."/>
        </authorList>
    </citation>
    <scope>NUCLEOTIDE SEQUENCE [LARGE SCALE GENOMIC DNA]</scope>
    <source>
        <strain evidence="4">cv. Columbia</strain>
    </source>
</reference>
<dbReference type="SMR" id="A0A1P8BG68"/>
<sequence>MYIKSYHIDNKYDIVAYGDGRGRVLALIWAIQASYGFGHKKVIFEGDNQTITRMINTKSSNPRLQHFLDTIQSWIPSFESIEFSFKHREQNGCADFLAKQAIKENTQWSLFHSCPYFLSPYVNNDYS</sequence>
<proteinExistence type="predicted"/>
<dbReference type="Gene3D" id="3.30.420.10">
    <property type="entry name" value="Ribonuclease H-like superfamily/Ribonuclease H"/>
    <property type="match status" value="1"/>
</dbReference>
<gene>
    <name evidence="2 3" type="ordered locus">At5g52115</name>
</gene>
<dbReference type="InterPro" id="IPR044730">
    <property type="entry name" value="RNase_H-like_dom_plant"/>
</dbReference>
<dbReference type="AlphaFoldDB" id="A0A1P8BG68"/>
<dbReference type="GO" id="GO:0003676">
    <property type="term" value="F:nucleic acid binding"/>
    <property type="evidence" value="ECO:0007669"/>
    <property type="project" value="InterPro"/>
</dbReference>
<dbReference type="RefSeq" id="NP_001332178.1">
    <property type="nucleotide sequence ID" value="NM_001344983.1"/>
</dbReference>
<protein>
    <submittedName>
        <fullName evidence="3">Ribonuclease H superfamily polynucleotidyl transferase</fullName>
    </submittedName>
</protein>
<dbReference type="PANTHER" id="PTHR47074">
    <property type="entry name" value="BNAC02G40300D PROTEIN"/>
    <property type="match status" value="1"/>
</dbReference>
<accession>A0A1P8BG68</accession>
<dbReference type="TAIR" id="AT5G52115"/>
<dbReference type="Araport" id="AT5G52115"/>
<dbReference type="GO" id="GO:0016740">
    <property type="term" value="F:transferase activity"/>
    <property type="evidence" value="ECO:0007669"/>
    <property type="project" value="UniProtKB-KW"/>
</dbReference>